<name>A0A2S6NIF1_RHOGL</name>
<evidence type="ECO:0000313" key="2">
    <source>
        <dbReference type="EMBL" id="PPQ34430.1"/>
    </source>
</evidence>
<accession>A0A2S6NIF1</accession>
<proteinExistence type="inferred from homology"/>
<comment type="similarity">
    <text evidence="1">Belongs to the enoyl-CoA hydratase/isomerase family.</text>
</comment>
<sequence length="292" mass="32702">MTALVWWGGNMADPHKFILYRVTDRIARITLNAPEKRNALSFSMRDEIVRALRTAESDDAVSVILIDGAGPSFCSGYDLSPGNRDNPKEGWVHSAHFDGWTDQFARSCLRDWMTIWDLLKPVVVKAHGHCVAGGTEILSMADIAFVADDARIGYPPMRGMTTPDTLYFPWKMSMARAKYLQLTGNSVTGREAAQMGWVAKSFPADRLEEEVMRELRPMTRIAPDLLAANKHSVNQAYEIMGFRTALSMGWQWHALSSRLRPGAGQFAEKMREGGLKAALAWRDGSFKREGFD</sequence>
<dbReference type="OrthoDB" id="9807606at2"/>
<reference evidence="2 3" key="1">
    <citation type="journal article" date="2018" name="Arch. Microbiol.">
        <title>New insights into the metabolic potential of the phototrophic purple bacterium Rhodopila globiformis DSM 161(T) from its draft genome sequence and evidence for a vanadium-dependent nitrogenase.</title>
        <authorList>
            <person name="Imhoff J.F."/>
            <person name="Rahn T."/>
            <person name="Kunzel S."/>
            <person name="Neulinger S.C."/>
        </authorList>
    </citation>
    <scope>NUCLEOTIDE SEQUENCE [LARGE SCALE GENOMIC DNA]</scope>
    <source>
        <strain evidence="2 3">DSM 161</strain>
    </source>
</reference>
<dbReference type="AlphaFoldDB" id="A0A2S6NIF1"/>
<dbReference type="CDD" id="cd06558">
    <property type="entry name" value="crotonase-like"/>
    <property type="match status" value="1"/>
</dbReference>
<protein>
    <submittedName>
        <fullName evidence="2">Enoyl-CoA hydratase</fullName>
    </submittedName>
</protein>
<dbReference type="InterPro" id="IPR001753">
    <property type="entry name" value="Enoyl-CoA_hydra/iso"/>
</dbReference>
<dbReference type="Pfam" id="PF00378">
    <property type="entry name" value="ECH_1"/>
    <property type="match status" value="1"/>
</dbReference>
<gene>
    <name evidence="2" type="ORF">CCS01_10840</name>
</gene>
<evidence type="ECO:0000256" key="1">
    <source>
        <dbReference type="ARBA" id="ARBA00005254"/>
    </source>
</evidence>
<keyword evidence="3" id="KW-1185">Reference proteome</keyword>
<dbReference type="PANTHER" id="PTHR43802">
    <property type="entry name" value="ENOYL-COA HYDRATASE"/>
    <property type="match status" value="1"/>
</dbReference>
<dbReference type="Gene3D" id="3.90.226.10">
    <property type="entry name" value="2-enoyl-CoA Hydratase, Chain A, domain 1"/>
    <property type="match status" value="1"/>
</dbReference>
<dbReference type="SUPFAM" id="SSF52096">
    <property type="entry name" value="ClpP/crotonase"/>
    <property type="match status" value="1"/>
</dbReference>
<dbReference type="PANTHER" id="PTHR43802:SF1">
    <property type="entry name" value="IP11341P-RELATED"/>
    <property type="match status" value="1"/>
</dbReference>
<comment type="caution">
    <text evidence="2">The sequence shown here is derived from an EMBL/GenBank/DDBJ whole genome shotgun (WGS) entry which is preliminary data.</text>
</comment>
<dbReference type="Proteomes" id="UP000239724">
    <property type="component" value="Unassembled WGS sequence"/>
</dbReference>
<evidence type="ECO:0000313" key="3">
    <source>
        <dbReference type="Proteomes" id="UP000239724"/>
    </source>
</evidence>
<dbReference type="EMBL" id="NHRY01000111">
    <property type="protein sequence ID" value="PPQ34430.1"/>
    <property type="molecule type" value="Genomic_DNA"/>
</dbReference>
<organism evidence="2 3">
    <name type="scientific">Rhodopila globiformis</name>
    <name type="common">Rhodopseudomonas globiformis</name>
    <dbReference type="NCBI Taxonomy" id="1071"/>
    <lineage>
        <taxon>Bacteria</taxon>
        <taxon>Pseudomonadati</taxon>
        <taxon>Pseudomonadota</taxon>
        <taxon>Alphaproteobacteria</taxon>
        <taxon>Acetobacterales</taxon>
        <taxon>Acetobacteraceae</taxon>
        <taxon>Rhodopila</taxon>
    </lineage>
</organism>
<dbReference type="InterPro" id="IPR029045">
    <property type="entry name" value="ClpP/crotonase-like_dom_sf"/>
</dbReference>
<dbReference type="GO" id="GO:0003824">
    <property type="term" value="F:catalytic activity"/>
    <property type="evidence" value="ECO:0007669"/>
    <property type="project" value="UniProtKB-ARBA"/>
</dbReference>